<proteinExistence type="predicted"/>
<dbReference type="Gene3D" id="1.25.40.10">
    <property type="entry name" value="Tetratricopeptide repeat domain"/>
    <property type="match status" value="1"/>
</dbReference>
<reference evidence="2 3" key="1">
    <citation type="submission" date="2018-12" db="EMBL/GenBank/DDBJ databases">
        <title>Mesorhizobium carbonis sp. nov., isolated from coal mine water.</title>
        <authorList>
            <person name="Xin W."/>
            <person name="Xu Z."/>
            <person name="Xiang F."/>
            <person name="Zhang J."/>
            <person name="Xi L."/>
            <person name="Liu J."/>
        </authorList>
    </citation>
    <scope>NUCLEOTIDE SEQUENCE [LARGE SCALE GENOMIC DNA]</scope>
    <source>
        <strain evidence="2 3">B2.3</strain>
    </source>
</reference>
<evidence type="ECO:0000256" key="1">
    <source>
        <dbReference type="PROSITE-ProRule" id="PRU00339"/>
    </source>
</evidence>
<dbReference type="RefSeq" id="WP_126698858.1">
    <property type="nucleotide sequence ID" value="NZ_RWKW01000026.1"/>
</dbReference>
<keyword evidence="1" id="KW-0802">TPR repeat</keyword>
<dbReference type="Proteomes" id="UP000278398">
    <property type="component" value="Unassembled WGS sequence"/>
</dbReference>
<dbReference type="OrthoDB" id="8410830at2"/>
<evidence type="ECO:0008006" key="4">
    <source>
        <dbReference type="Google" id="ProtNLM"/>
    </source>
</evidence>
<dbReference type="PROSITE" id="PS50005">
    <property type="entry name" value="TPR"/>
    <property type="match status" value="1"/>
</dbReference>
<comment type="caution">
    <text evidence="2">The sequence shown here is derived from an EMBL/GenBank/DDBJ whole genome shotgun (WGS) entry which is preliminary data.</text>
</comment>
<protein>
    <recommendedName>
        <fullName evidence="4">Tetratricopeptide repeat-containing protein</fullName>
    </recommendedName>
</protein>
<keyword evidence="3" id="KW-1185">Reference proteome</keyword>
<accession>A0A3R9Y9D9</accession>
<gene>
    <name evidence="2" type="ORF">EJC49_07505</name>
</gene>
<dbReference type="AlphaFoldDB" id="A0A3R9Y9D9"/>
<feature type="repeat" description="TPR" evidence="1">
    <location>
        <begin position="77"/>
        <end position="110"/>
    </location>
</feature>
<dbReference type="InterPro" id="IPR019734">
    <property type="entry name" value="TPR_rpt"/>
</dbReference>
<name>A0A3R9Y9D9_9HYPH</name>
<sequence length="405" mass="44072">MAIWLVASAAVSALLLHALSRLVEETDPELALSLFPFNAEATAHRVEKILDAQPAQEDLPAIEALLDGALRLHAGQARLQSLRSEVLLRRGDRDGAVEGFQQALRLSKTESAALQRTIAWSIESHDVSGAIQNIDILLRRHPAKIRDLAGLFSALVATEEGYAELRQRLAVMPPWRGAVFAQIAADPARLAAGSSLLIDLHEAGAPVGDWEVSTIIQALIREGRALEAYNLFLGTQSDEDVALGGYIHDSGFEGPASSKPFNWQIRGRPGHAIERLPHPAFATEPSGLLIQFNGTPVKDMHVRQVLHLPPGHYELAIEVSAANARLPKGLFWSLQCLSPSREIARLDIPEGSYRGETISARFELPPTGCPLQVISVHTGVIAESWKDRYAGNVAVRRLHVRKGVS</sequence>
<evidence type="ECO:0000313" key="3">
    <source>
        <dbReference type="Proteomes" id="UP000278398"/>
    </source>
</evidence>
<evidence type="ECO:0000313" key="2">
    <source>
        <dbReference type="EMBL" id="RST87105.1"/>
    </source>
</evidence>
<dbReference type="EMBL" id="RWKW01000026">
    <property type="protein sequence ID" value="RST87105.1"/>
    <property type="molecule type" value="Genomic_DNA"/>
</dbReference>
<dbReference type="SUPFAM" id="SSF48452">
    <property type="entry name" value="TPR-like"/>
    <property type="match status" value="1"/>
</dbReference>
<organism evidence="2 3">
    <name type="scientific">Aquibium carbonis</name>
    <dbReference type="NCBI Taxonomy" id="2495581"/>
    <lineage>
        <taxon>Bacteria</taxon>
        <taxon>Pseudomonadati</taxon>
        <taxon>Pseudomonadota</taxon>
        <taxon>Alphaproteobacteria</taxon>
        <taxon>Hyphomicrobiales</taxon>
        <taxon>Phyllobacteriaceae</taxon>
        <taxon>Aquibium</taxon>
    </lineage>
</organism>
<dbReference type="InterPro" id="IPR011990">
    <property type="entry name" value="TPR-like_helical_dom_sf"/>
</dbReference>